<proteinExistence type="predicted"/>
<name>A0A6C0BNC0_9ZZZZ</name>
<evidence type="ECO:0000313" key="1">
    <source>
        <dbReference type="EMBL" id="QHS93540.1"/>
    </source>
</evidence>
<dbReference type="EMBL" id="MN739207">
    <property type="protein sequence ID" value="QHS93540.1"/>
    <property type="molecule type" value="Genomic_DNA"/>
</dbReference>
<protein>
    <submittedName>
        <fullName evidence="1">Uncharacterized protein</fullName>
    </submittedName>
</protein>
<accession>A0A6C0BNC0</accession>
<sequence>MSCSYYGLPQAYAQYPQANQMFYQPPPCDPYNNLTNQSVQQSMQLNLNSLMPQSWNNQAVAQAASSCPGNKNDWARYSVTPEGAARYVMSSGGMNYGIISRSSNARLVGMPNLLRSTPNTALQMGQQPWFNRSSLSEPLVTPGMQPWIGCG</sequence>
<organism evidence="1">
    <name type="scientific">viral metagenome</name>
    <dbReference type="NCBI Taxonomy" id="1070528"/>
    <lineage>
        <taxon>unclassified sequences</taxon>
        <taxon>metagenomes</taxon>
        <taxon>organismal metagenomes</taxon>
    </lineage>
</organism>
<dbReference type="AlphaFoldDB" id="A0A6C0BNC0"/>
<reference evidence="1" key="1">
    <citation type="journal article" date="2020" name="Nature">
        <title>Giant virus diversity and host interactions through global metagenomics.</title>
        <authorList>
            <person name="Schulz F."/>
            <person name="Roux S."/>
            <person name="Paez-Espino D."/>
            <person name="Jungbluth S."/>
            <person name="Walsh D.A."/>
            <person name="Denef V.J."/>
            <person name="McMahon K.D."/>
            <person name="Konstantinidis K.T."/>
            <person name="Eloe-Fadrosh E.A."/>
            <person name="Kyrpides N.C."/>
            <person name="Woyke T."/>
        </authorList>
    </citation>
    <scope>NUCLEOTIDE SEQUENCE</scope>
    <source>
        <strain evidence="1">GVMAG-M-3300018080-19</strain>
    </source>
</reference>